<keyword evidence="2" id="KW-0597">Phosphoprotein</keyword>
<comment type="caution">
    <text evidence="4">The sequence shown here is derived from an EMBL/GenBank/DDBJ whole genome shotgun (WGS) entry which is preliminary data.</text>
</comment>
<sequence length="417" mass="42125">MDGPAAVRGVQAFRTAPEAVADEGAAPAAAPFRWSVLHGTAAPDRLVAALQHASRPDGEKAVAVVLGAGHRPRDNALLLEGVARAAATPGRRLVLVHRGAGGASLLRAAALEAPGLRVTALEQAGPLTAERVARLVRAAGDGAEVHVAQDGTATRTVWRPAALPAAAPGPAGGTVLITGGLGGLGLRAAGVLAARAGWRPVLLDVTAPGQLDAASARLLARLRAAVPRTRVLTADVTDPKAVAAALWRLGAPVHAVVHCAGLVDGGPVAGMHPADLARLQAAKTGGLHAVLDALDVTALRQVVVFGSITARVPHRQMGGYALANELLRRQALRRAAVLPHCATVVAEWSVWSGAGQAHAMGAVPQARRMGMAPVPLGPGMAALLRLVAWPPGPGRGVSLVLTGEGDRTFPPLPSSGG</sequence>
<keyword evidence="1" id="KW-0596">Phosphopantetheine</keyword>
<accession>A0ABP6G9S5</accession>
<dbReference type="PANTHER" id="PTHR43775">
    <property type="entry name" value="FATTY ACID SYNTHASE"/>
    <property type="match status" value="1"/>
</dbReference>
<dbReference type="InterPro" id="IPR013968">
    <property type="entry name" value="PKS_KR"/>
</dbReference>
<evidence type="ECO:0000256" key="1">
    <source>
        <dbReference type="ARBA" id="ARBA00022450"/>
    </source>
</evidence>
<organism evidence="4 5">
    <name type="scientific">Streptomyces luteosporeus</name>
    <dbReference type="NCBI Taxonomy" id="173856"/>
    <lineage>
        <taxon>Bacteria</taxon>
        <taxon>Bacillati</taxon>
        <taxon>Actinomycetota</taxon>
        <taxon>Actinomycetes</taxon>
        <taxon>Kitasatosporales</taxon>
        <taxon>Streptomycetaceae</taxon>
        <taxon>Streptomyces</taxon>
    </lineage>
</organism>
<dbReference type="SMART" id="SM00822">
    <property type="entry name" value="PKS_KR"/>
    <property type="match status" value="1"/>
</dbReference>
<gene>
    <name evidence="4" type="ORF">GCM10010315_30500</name>
</gene>
<evidence type="ECO:0000259" key="3">
    <source>
        <dbReference type="SMART" id="SM00822"/>
    </source>
</evidence>
<reference evidence="5" key="1">
    <citation type="journal article" date="2019" name="Int. J. Syst. Evol. Microbiol.">
        <title>The Global Catalogue of Microorganisms (GCM) 10K type strain sequencing project: providing services to taxonomists for standard genome sequencing and annotation.</title>
        <authorList>
            <consortium name="The Broad Institute Genomics Platform"/>
            <consortium name="The Broad Institute Genome Sequencing Center for Infectious Disease"/>
            <person name="Wu L."/>
            <person name="Ma J."/>
        </authorList>
    </citation>
    <scope>NUCLEOTIDE SEQUENCE [LARGE SCALE GENOMIC DNA]</scope>
    <source>
        <strain evidence="5">JCM 4542</strain>
    </source>
</reference>
<dbReference type="Proteomes" id="UP001500886">
    <property type="component" value="Unassembled WGS sequence"/>
</dbReference>
<dbReference type="PANTHER" id="PTHR43775:SF37">
    <property type="entry name" value="SI:DKEY-61P9.11"/>
    <property type="match status" value="1"/>
</dbReference>
<proteinExistence type="predicted"/>
<keyword evidence="5" id="KW-1185">Reference proteome</keyword>
<evidence type="ECO:0000313" key="4">
    <source>
        <dbReference type="EMBL" id="GAA2717398.1"/>
    </source>
</evidence>
<feature type="domain" description="Ketoreductase" evidence="3">
    <location>
        <begin position="173"/>
        <end position="354"/>
    </location>
</feature>
<dbReference type="EMBL" id="BAAASL010000010">
    <property type="protein sequence ID" value="GAA2717398.1"/>
    <property type="molecule type" value="Genomic_DNA"/>
</dbReference>
<dbReference type="InterPro" id="IPR036291">
    <property type="entry name" value="NAD(P)-bd_dom_sf"/>
</dbReference>
<name>A0ABP6G9S5_9ACTN</name>
<dbReference type="InterPro" id="IPR050091">
    <property type="entry name" value="PKS_NRPS_Biosynth_Enz"/>
</dbReference>
<dbReference type="RefSeq" id="WP_344435788.1">
    <property type="nucleotide sequence ID" value="NZ_BAAASL010000010.1"/>
</dbReference>
<protein>
    <recommendedName>
        <fullName evidence="3">Ketoreductase domain-containing protein</fullName>
    </recommendedName>
</protein>
<dbReference type="Gene3D" id="3.40.50.720">
    <property type="entry name" value="NAD(P)-binding Rossmann-like Domain"/>
    <property type="match status" value="1"/>
</dbReference>
<evidence type="ECO:0000256" key="2">
    <source>
        <dbReference type="ARBA" id="ARBA00022553"/>
    </source>
</evidence>
<evidence type="ECO:0000313" key="5">
    <source>
        <dbReference type="Proteomes" id="UP001500886"/>
    </source>
</evidence>
<dbReference type="InterPro" id="IPR057326">
    <property type="entry name" value="KR_dom"/>
</dbReference>
<dbReference type="SUPFAM" id="SSF51735">
    <property type="entry name" value="NAD(P)-binding Rossmann-fold domains"/>
    <property type="match status" value="1"/>
</dbReference>
<dbReference type="Pfam" id="PF08659">
    <property type="entry name" value="KR"/>
    <property type="match status" value="1"/>
</dbReference>